<reference evidence="2 3" key="1">
    <citation type="submission" date="2024-04" db="EMBL/GenBank/DDBJ databases">
        <title>Kosakonia calanthae sp. nov., a halophilic bacterium isolated from leaves of Calanthe tiplacata.</title>
        <authorList>
            <person name="Wu P."/>
        </authorList>
    </citation>
    <scope>NUCLEOTIDE SEQUENCE [LARGE SCALE GENOMIC DNA]</scope>
    <source>
        <strain evidence="2 3">BYX6</strain>
    </source>
</reference>
<keyword evidence="1" id="KW-0812">Transmembrane</keyword>
<evidence type="ECO:0000256" key="1">
    <source>
        <dbReference type="SAM" id="Phobius"/>
    </source>
</evidence>
<keyword evidence="1" id="KW-1133">Transmembrane helix</keyword>
<feature type="transmembrane region" description="Helical" evidence="1">
    <location>
        <begin position="6"/>
        <end position="28"/>
    </location>
</feature>
<sequence>MYDKAVYKWLHRVTTVSLLVAVGGFLLYQRVMDGPRDDSLIGKKKISESVTLYVTKYDGGGATMSDVYRYYLADDKQTIEQLNNSEPFLVSDTGGAAVNGCDKRVNVKLTGRVFSFSNSTQFYSGETAMMPVIDLNATGVR</sequence>
<gene>
    <name evidence="2" type="ORF">AAEY27_18865</name>
</gene>
<dbReference type="EMBL" id="CP151800">
    <property type="protein sequence ID" value="WZV97687.1"/>
    <property type="molecule type" value="Genomic_DNA"/>
</dbReference>
<accession>A0ABZ3B3C2</accession>
<keyword evidence="1" id="KW-0472">Membrane</keyword>
<dbReference type="Proteomes" id="UP001466893">
    <property type="component" value="Chromosome"/>
</dbReference>
<protein>
    <submittedName>
        <fullName evidence="2">Uncharacterized protein</fullName>
    </submittedName>
</protein>
<organism evidence="2 3">
    <name type="scientific">Kosakonia calanthes</name>
    <dbReference type="NCBI Taxonomy" id="3139408"/>
    <lineage>
        <taxon>Bacteria</taxon>
        <taxon>Pseudomonadati</taxon>
        <taxon>Pseudomonadota</taxon>
        <taxon>Gammaproteobacteria</taxon>
        <taxon>Enterobacterales</taxon>
        <taxon>Enterobacteriaceae</taxon>
        <taxon>Kosakonia</taxon>
    </lineage>
</organism>
<dbReference type="RefSeq" id="WP_342322328.1">
    <property type="nucleotide sequence ID" value="NZ_CP151800.1"/>
</dbReference>
<evidence type="ECO:0000313" key="2">
    <source>
        <dbReference type="EMBL" id="WZV97687.1"/>
    </source>
</evidence>
<evidence type="ECO:0000313" key="3">
    <source>
        <dbReference type="Proteomes" id="UP001466893"/>
    </source>
</evidence>
<proteinExistence type="predicted"/>
<name>A0ABZ3B3C2_9ENTR</name>
<keyword evidence="3" id="KW-1185">Reference proteome</keyword>